<sequence>MEFFQSVVDFFGSPLFRLIVNLIYLFGLVLYISIAKWTYSDAKRRGAMAFYWMIVAMLFPVAGWLIYIIVRPPEYLEDVRERELEVRAKEALLASGDLACPACFKPVDKDFLICPSCRRRLKKSCPSCDRALDTSWSICPYCQQIL</sequence>
<evidence type="ECO:0000313" key="3">
    <source>
        <dbReference type="EMBL" id="OFW33158.1"/>
    </source>
</evidence>
<name>A0A1F2UJH2_9ACTN</name>
<accession>A0A1F2UJH2</accession>
<evidence type="ECO:0000313" key="4">
    <source>
        <dbReference type="Proteomes" id="UP000178086"/>
    </source>
</evidence>
<keyword evidence="1" id="KW-1133">Transmembrane helix</keyword>
<keyword evidence="1" id="KW-0472">Membrane</keyword>
<proteinExistence type="predicted"/>
<gene>
    <name evidence="3" type="ORF">A2074_05835</name>
</gene>
<reference evidence="3 4" key="1">
    <citation type="journal article" date="2016" name="Nat. Commun.">
        <title>Thousands of microbial genomes shed light on interconnected biogeochemical processes in an aquifer system.</title>
        <authorList>
            <person name="Anantharaman K."/>
            <person name="Brown C.T."/>
            <person name="Hug L.A."/>
            <person name="Sharon I."/>
            <person name="Castelle C.J."/>
            <person name="Probst A.J."/>
            <person name="Thomas B.C."/>
            <person name="Singh A."/>
            <person name="Wilkins M.J."/>
            <person name="Karaoz U."/>
            <person name="Brodie E.L."/>
            <person name="Williams K.H."/>
            <person name="Hubbard S.S."/>
            <person name="Banfield J.F."/>
        </authorList>
    </citation>
    <scope>NUCLEOTIDE SEQUENCE [LARGE SCALE GENOMIC DNA]</scope>
</reference>
<evidence type="ECO:0000256" key="1">
    <source>
        <dbReference type="SAM" id="Phobius"/>
    </source>
</evidence>
<feature type="transmembrane region" description="Helical" evidence="1">
    <location>
        <begin position="15"/>
        <end position="37"/>
    </location>
</feature>
<organism evidence="3 4">
    <name type="scientific">Candidatus Aquicultor primus</name>
    <dbReference type="NCBI Taxonomy" id="1797195"/>
    <lineage>
        <taxon>Bacteria</taxon>
        <taxon>Bacillati</taxon>
        <taxon>Actinomycetota</taxon>
        <taxon>Candidatus Aquicultoria</taxon>
        <taxon>Candidatus Aquicultorales</taxon>
        <taxon>Candidatus Aquicultoraceae</taxon>
        <taxon>Candidatus Aquicultor</taxon>
    </lineage>
</organism>
<dbReference type="EMBL" id="MELI01000074">
    <property type="protein sequence ID" value="OFW33158.1"/>
    <property type="molecule type" value="Genomic_DNA"/>
</dbReference>
<feature type="transmembrane region" description="Helical" evidence="1">
    <location>
        <begin position="49"/>
        <end position="70"/>
    </location>
</feature>
<dbReference type="Pfam" id="PF12773">
    <property type="entry name" value="DZR"/>
    <property type="match status" value="1"/>
</dbReference>
<comment type="caution">
    <text evidence="3">The sequence shown here is derived from an EMBL/GenBank/DDBJ whole genome shotgun (WGS) entry which is preliminary data.</text>
</comment>
<dbReference type="InterPro" id="IPR025874">
    <property type="entry name" value="DZR"/>
</dbReference>
<evidence type="ECO:0000259" key="2">
    <source>
        <dbReference type="Pfam" id="PF12773"/>
    </source>
</evidence>
<dbReference type="AlphaFoldDB" id="A0A1F2UJH2"/>
<keyword evidence="1" id="KW-0812">Transmembrane</keyword>
<protein>
    <recommendedName>
        <fullName evidence="2">DZANK-type domain-containing protein</fullName>
    </recommendedName>
</protein>
<feature type="domain" description="DZANK-type" evidence="2">
    <location>
        <begin position="100"/>
        <end position="142"/>
    </location>
</feature>
<dbReference type="Proteomes" id="UP000178086">
    <property type="component" value="Unassembled WGS sequence"/>
</dbReference>